<accession>A0AAE0H3Y4</accession>
<keyword evidence="2" id="KW-1185">Reference proteome</keyword>
<evidence type="ECO:0000313" key="2">
    <source>
        <dbReference type="Proteomes" id="UP001190700"/>
    </source>
</evidence>
<dbReference type="Proteomes" id="UP001190700">
    <property type="component" value="Unassembled WGS sequence"/>
</dbReference>
<gene>
    <name evidence="1" type="ORF">CYMTET_3118</name>
</gene>
<name>A0AAE0H3Y4_9CHLO</name>
<protein>
    <submittedName>
        <fullName evidence="1">Uncharacterized protein</fullName>
    </submittedName>
</protein>
<sequence length="170" mass="19103">MRVLAVVEKEKLKWEQRGQEYAGKGEGMQEIEVDMEADPTVQKGVVETWVEGLASGGQMEGTEERKGGWRMVVGMEWVEMEVEVMAKEEAWGRRGAVMEMEVEDWEVDMAVGRVAPTRKPQRSQEQYEVPQISVLTALQEIEEGPAVVLTETFLMPAAKVARMHVVLGLP</sequence>
<dbReference type="AlphaFoldDB" id="A0AAE0H3Y4"/>
<dbReference type="EMBL" id="LGRX02000130">
    <property type="protein sequence ID" value="KAK3289439.1"/>
    <property type="molecule type" value="Genomic_DNA"/>
</dbReference>
<evidence type="ECO:0000313" key="1">
    <source>
        <dbReference type="EMBL" id="KAK3289439.1"/>
    </source>
</evidence>
<organism evidence="1 2">
    <name type="scientific">Cymbomonas tetramitiformis</name>
    <dbReference type="NCBI Taxonomy" id="36881"/>
    <lineage>
        <taxon>Eukaryota</taxon>
        <taxon>Viridiplantae</taxon>
        <taxon>Chlorophyta</taxon>
        <taxon>Pyramimonadophyceae</taxon>
        <taxon>Pyramimonadales</taxon>
        <taxon>Pyramimonadaceae</taxon>
        <taxon>Cymbomonas</taxon>
    </lineage>
</organism>
<proteinExistence type="predicted"/>
<comment type="caution">
    <text evidence="1">The sequence shown here is derived from an EMBL/GenBank/DDBJ whole genome shotgun (WGS) entry which is preliminary data.</text>
</comment>
<reference evidence="1 2" key="1">
    <citation type="journal article" date="2015" name="Genome Biol. Evol.">
        <title>Comparative Genomics of a Bacterivorous Green Alga Reveals Evolutionary Causalities and Consequences of Phago-Mixotrophic Mode of Nutrition.</title>
        <authorList>
            <person name="Burns J.A."/>
            <person name="Paasch A."/>
            <person name="Narechania A."/>
            <person name="Kim E."/>
        </authorList>
    </citation>
    <scope>NUCLEOTIDE SEQUENCE [LARGE SCALE GENOMIC DNA]</scope>
    <source>
        <strain evidence="1 2">PLY_AMNH</strain>
    </source>
</reference>